<gene>
    <name evidence="1" type="ORF">G6F51_001868</name>
</gene>
<comment type="caution">
    <text evidence="1">The sequence shown here is derived from an EMBL/GenBank/DDBJ whole genome shotgun (WGS) entry which is preliminary data.</text>
</comment>
<dbReference type="OrthoDB" id="2210570at2759"/>
<name>A0A9P6YLI0_RHIOR</name>
<protein>
    <submittedName>
        <fullName evidence="1">Uncharacterized protein</fullName>
    </submittedName>
</protein>
<dbReference type="Proteomes" id="UP000717996">
    <property type="component" value="Unassembled WGS sequence"/>
</dbReference>
<accession>A0A9P6YLI0</accession>
<evidence type="ECO:0000313" key="1">
    <source>
        <dbReference type="EMBL" id="KAG1551402.1"/>
    </source>
</evidence>
<dbReference type="EMBL" id="JAANIT010000149">
    <property type="protein sequence ID" value="KAG1551402.1"/>
    <property type="molecule type" value="Genomic_DNA"/>
</dbReference>
<dbReference type="AlphaFoldDB" id="A0A9P6YLI0"/>
<reference evidence="1" key="1">
    <citation type="journal article" date="2020" name="Microb. Genom.">
        <title>Genetic diversity of clinical and environmental Mucorales isolates obtained from an investigation of mucormycosis cases among solid organ transplant recipients.</title>
        <authorList>
            <person name="Nguyen M.H."/>
            <person name="Kaul D."/>
            <person name="Muto C."/>
            <person name="Cheng S.J."/>
            <person name="Richter R.A."/>
            <person name="Bruno V.M."/>
            <person name="Liu G."/>
            <person name="Beyhan S."/>
            <person name="Sundermann A.J."/>
            <person name="Mounaud S."/>
            <person name="Pasculle A.W."/>
            <person name="Nierman W.C."/>
            <person name="Driscoll E."/>
            <person name="Cumbie R."/>
            <person name="Clancy C.J."/>
            <person name="Dupont C.L."/>
        </authorList>
    </citation>
    <scope>NUCLEOTIDE SEQUENCE</scope>
    <source>
        <strain evidence="1">GL16</strain>
    </source>
</reference>
<sequence length="78" mass="8988">MRIWLANFEMQERVQGTTDLGLCGLHIAHYMLVLSQHRLPTFLPAILASWTLLREALIARFGVSAEVDNQRLLKDLKR</sequence>
<evidence type="ECO:0000313" key="2">
    <source>
        <dbReference type="Proteomes" id="UP000717996"/>
    </source>
</evidence>
<organism evidence="1 2">
    <name type="scientific">Rhizopus oryzae</name>
    <name type="common">Mucormycosis agent</name>
    <name type="synonym">Rhizopus arrhizus var. delemar</name>
    <dbReference type="NCBI Taxonomy" id="64495"/>
    <lineage>
        <taxon>Eukaryota</taxon>
        <taxon>Fungi</taxon>
        <taxon>Fungi incertae sedis</taxon>
        <taxon>Mucoromycota</taxon>
        <taxon>Mucoromycotina</taxon>
        <taxon>Mucoromycetes</taxon>
        <taxon>Mucorales</taxon>
        <taxon>Mucorineae</taxon>
        <taxon>Rhizopodaceae</taxon>
        <taxon>Rhizopus</taxon>
    </lineage>
</organism>
<proteinExistence type="predicted"/>